<evidence type="ECO:0000313" key="2">
    <source>
        <dbReference type="Proteomes" id="UP000178817"/>
    </source>
</evidence>
<comment type="caution">
    <text evidence="1">The sequence shown here is derived from an EMBL/GenBank/DDBJ whole genome shotgun (WGS) entry which is preliminary data.</text>
</comment>
<evidence type="ECO:0008006" key="3">
    <source>
        <dbReference type="Google" id="ProtNLM"/>
    </source>
</evidence>
<protein>
    <recommendedName>
        <fullName evidence="3">Sce7726 family protein</fullName>
    </recommendedName>
</protein>
<sequence length="204" mass="23374">MSYKISQTNDLMIRTLLRGILEEKHSKDNKVRIIEELGVHHGNARVDIAVVNGIMHGYEIKSDLDTLLRLPEQIEVYNSVFDKMTLVVGKSHLYEAIKIIPDWWGVVVAKVDENGVVTFNTIREEETNEDQNKLSVAKLLWREEALGILEEMDEANGLRSKPRDLIYSKLSTVLDQETLGKKVRETIFFRTAWRSESPLMSYGG</sequence>
<dbReference type="NCBIfam" id="NF033832">
    <property type="entry name" value="sce7726_fam"/>
    <property type="match status" value="1"/>
</dbReference>
<evidence type="ECO:0000313" key="1">
    <source>
        <dbReference type="EMBL" id="OHA82752.1"/>
    </source>
</evidence>
<dbReference type="Proteomes" id="UP000178817">
    <property type="component" value="Unassembled WGS sequence"/>
</dbReference>
<dbReference type="AlphaFoldDB" id="A0A1G2SDI6"/>
<accession>A0A1G2SDI6</accession>
<name>A0A1G2SDI6_9BACT</name>
<proteinExistence type="predicted"/>
<dbReference type="STRING" id="1802726.A3B07_01345"/>
<dbReference type="InterPro" id="IPR047729">
    <property type="entry name" value="Sce7726-like"/>
</dbReference>
<organism evidence="1 2">
    <name type="scientific">Candidatus Yonathbacteria bacterium RIFCSPLOWO2_01_FULL_43_27</name>
    <dbReference type="NCBI Taxonomy" id="1802726"/>
    <lineage>
        <taxon>Bacteria</taxon>
        <taxon>Candidatus Yonathiibacteriota</taxon>
    </lineage>
</organism>
<dbReference type="EMBL" id="MHUV01000004">
    <property type="protein sequence ID" value="OHA82752.1"/>
    <property type="molecule type" value="Genomic_DNA"/>
</dbReference>
<gene>
    <name evidence="1" type="ORF">A3B07_01345</name>
</gene>
<reference evidence="1 2" key="1">
    <citation type="journal article" date="2016" name="Nat. Commun.">
        <title>Thousands of microbial genomes shed light on interconnected biogeochemical processes in an aquifer system.</title>
        <authorList>
            <person name="Anantharaman K."/>
            <person name="Brown C.T."/>
            <person name="Hug L.A."/>
            <person name="Sharon I."/>
            <person name="Castelle C.J."/>
            <person name="Probst A.J."/>
            <person name="Thomas B.C."/>
            <person name="Singh A."/>
            <person name="Wilkins M.J."/>
            <person name="Karaoz U."/>
            <person name="Brodie E.L."/>
            <person name="Williams K.H."/>
            <person name="Hubbard S.S."/>
            <person name="Banfield J.F."/>
        </authorList>
    </citation>
    <scope>NUCLEOTIDE SEQUENCE [LARGE SCALE GENOMIC DNA]</scope>
</reference>